<dbReference type="Gene3D" id="3.30.70.370">
    <property type="match status" value="1"/>
</dbReference>
<name>C5LHC5_PERM5</name>
<feature type="domain" description="DNA-directed DNA polymerase family A palm" evidence="2">
    <location>
        <begin position="670"/>
        <end position="896"/>
    </location>
</feature>
<dbReference type="Gene3D" id="1.10.150.20">
    <property type="entry name" value="5' to 3' exonuclease, C-terminal subdomain"/>
    <property type="match status" value="1"/>
</dbReference>
<evidence type="ECO:0000256" key="1">
    <source>
        <dbReference type="ARBA" id="ARBA00022705"/>
    </source>
</evidence>
<dbReference type="PANTHER" id="PTHR10133">
    <property type="entry name" value="DNA POLYMERASE I"/>
    <property type="match status" value="1"/>
</dbReference>
<dbReference type="OMA" id="QSNAQEW"/>
<protein>
    <submittedName>
        <fullName evidence="3">Dna polymerase i, putative</fullName>
    </submittedName>
</protein>
<dbReference type="GeneID" id="9044683"/>
<accession>C5LHC5</accession>
<dbReference type="InterPro" id="IPR036397">
    <property type="entry name" value="RNaseH_sf"/>
</dbReference>
<dbReference type="Pfam" id="PF00476">
    <property type="entry name" value="DNA_pol_A"/>
    <property type="match status" value="1"/>
</dbReference>
<dbReference type="SMART" id="SM00482">
    <property type="entry name" value="POLAc"/>
    <property type="match status" value="1"/>
</dbReference>
<dbReference type="Pfam" id="PF01612">
    <property type="entry name" value="DNA_pol_A_exo1"/>
    <property type="match status" value="1"/>
</dbReference>
<dbReference type="InterPro" id="IPR043502">
    <property type="entry name" value="DNA/RNA_pol_sf"/>
</dbReference>
<dbReference type="GO" id="GO:0003887">
    <property type="term" value="F:DNA-directed DNA polymerase activity"/>
    <property type="evidence" value="ECO:0007669"/>
    <property type="project" value="InterPro"/>
</dbReference>
<dbReference type="Proteomes" id="UP000007800">
    <property type="component" value="Unassembled WGS sequence"/>
</dbReference>
<organism evidence="4">
    <name type="scientific">Perkinsus marinus (strain ATCC 50983 / TXsc)</name>
    <dbReference type="NCBI Taxonomy" id="423536"/>
    <lineage>
        <taxon>Eukaryota</taxon>
        <taxon>Sar</taxon>
        <taxon>Alveolata</taxon>
        <taxon>Perkinsozoa</taxon>
        <taxon>Perkinsea</taxon>
        <taxon>Perkinsida</taxon>
        <taxon>Perkinsidae</taxon>
        <taxon>Perkinsus</taxon>
    </lineage>
</organism>
<dbReference type="GO" id="GO:0006302">
    <property type="term" value="P:double-strand break repair"/>
    <property type="evidence" value="ECO:0007669"/>
    <property type="project" value="TreeGrafter"/>
</dbReference>
<dbReference type="OrthoDB" id="275278at2759"/>
<keyword evidence="1" id="KW-0235">DNA replication</keyword>
<dbReference type="SUPFAM" id="SSF56672">
    <property type="entry name" value="DNA/RNA polymerases"/>
    <property type="match status" value="1"/>
</dbReference>
<dbReference type="SUPFAM" id="SSF53098">
    <property type="entry name" value="Ribonuclease H-like"/>
    <property type="match status" value="1"/>
</dbReference>
<dbReference type="PANTHER" id="PTHR10133:SF27">
    <property type="entry name" value="DNA POLYMERASE NU"/>
    <property type="match status" value="1"/>
</dbReference>
<dbReference type="GO" id="GO:0006261">
    <property type="term" value="P:DNA-templated DNA replication"/>
    <property type="evidence" value="ECO:0007669"/>
    <property type="project" value="InterPro"/>
</dbReference>
<proteinExistence type="predicted"/>
<dbReference type="Gene3D" id="3.30.420.10">
    <property type="entry name" value="Ribonuclease H-like superfamily/Ribonuclease H"/>
    <property type="match status" value="1"/>
</dbReference>
<evidence type="ECO:0000313" key="4">
    <source>
        <dbReference type="Proteomes" id="UP000007800"/>
    </source>
</evidence>
<dbReference type="InterPro" id="IPR002298">
    <property type="entry name" value="DNA_polymerase_A"/>
</dbReference>
<dbReference type="EMBL" id="GG682011">
    <property type="protein sequence ID" value="EER03934.1"/>
    <property type="molecule type" value="Genomic_DNA"/>
</dbReference>
<dbReference type="InterPro" id="IPR012337">
    <property type="entry name" value="RNaseH-like_sf"/>
</dbReference>
<dbReference type="AlphaFoldDB" id="C5LHC5"/>
<dbReference type="InParanoid" id="C5LHC5"/>
<reference evidence="3 4" key="1">
    <citation type="submission" date="2008-07" db="EMBL/GenBank/DDBJ databases">
        <authorList>
            <person name="El-Sayed N."/>
            <person name="Caler E."/>
            <person name="Inman J."/>
            <person name="Amedeo P."/>
            <person name="Hass B."/>
            <person name="Wortman J."/>
        </authorList>
    </citation>
    <scope>NUCLEOTIDE SEQUENCE [LARGE SCALE GENOMIC DNA]</scope>
    <source>
        <strain evidence="4">ATCC 50983 / TXsc</strain>
    </source>
</reference>
<dbReference type="RefSeq" id="XP_002772118.1">
    <property type="nucleotide sequence ID" value="XM_002772072.1"/>
</dbReference>
<dbReference type="PRINTS" id="PR00868">
    <property type="entry name" value="DNAPOLI"/>
</dbReference>
<gene>
    <name evidence="3" type="ORF">Pmar_PMAR017348</name>
</gene>
<keyword evidence="4" id="KW-1185">Reference proteome</keyword>
<evidence type="ECO:0000313" key="3">
    <source>
        <dbReference type="EMBL" id="EER03934.1"/>
    </source>
</evidence>
<dbReference type="GO" id="GO:0008408">
    <property type="term" value="F:3'-5' exonuclease activity"/>
    <property type="evidence" value="ECO:0007669"/>
    <property type="project" value="InterPro"/>
</dbReference>
<dbReference type="GO" id="GO:0003677">
    <property type="term" value="F:DNA binding"/>
    <property type="evidence" value="ECO:0007669"/>
    <property type="project" value="InterPro"/>
</dbReference>
<dbReference type="InterPro" id="IPR001098">
    <property type="entry name" value="DNA-dir_DNA_pol_A_palm_dom"/>
</dbReference>
<dbReference type="InterPro" id="IPR002562">
    <property type="entry name" value="3'-5'_exonuclease_dom"/>
</dbReference>
<dbReference type="CDD" id="cd08640">
    <property type="entry name" value="DNA_pol_A_plastid_like"/>
    <property type="match status" value="1"/>
</dbReference>
<evidence type="ECO:0000259" key="2">
    <source>
        <dbReference type="SMART" id="SM00482"/>
    </source>
</evidence>
<sequence>MALNRLRYAVPVLRSLTSCHRLGMLGSKQWFGSASPAVQREDVLKYLPALMPRPALTDREILHHQPVSILTGGDVHSEKADETPLLPEKEEKATRVRADAFAKRLAKIDQETDFRMSYSPPRGITLVCNEEQAMRAIRALEAHRGPVAWDTEFWNVELTRNTPAHSSGELLCLTAFGGGKLDFGSGPLLFVDCKGPSRHVLDLFRSYFENPAKRKIFHNFAADAHVLYGHGITVRGLEADTRYLARLFDSSLSSWEDQVQPEKPPLLLRKSKTSTTKEALIDEGGDIFSTPLNDCEQHSGPGKGYQLKRLVSLFGIAPKEPPSFKEKFAGRLGIGGLEAHCSEEKFGEWLKYAADDAYFTFMLYRRLTDTLRGQEWCTELHWQPIREKIRHGTTTFNGMNDPETYTGLSMSDFAVKFYRPFTELLVEIERRGFGANREYLIQQLTAAQADLQRHKDAFRTIAQSLKDRRGQPLNPQAEFINPRSAKQIRQLLFGNPDEPDHLRWVARRVRAGEEAEWIQPFMEFPTAPSSKHRFIVKGLGLQPIAYLYGRERLSNYAPSGWPKVESAILRAFAGEPHEGNYGVAYQQLEPVRGHEHAASVCRLLWHLQRSIRISAAITSVLSPLIERIKYDEDGFGRIHPSLALDTTTGRLCCRKPNLQNPPSAHNDLYSIRKAFSARPGNTLIVGDYSQLELRILAHMSRCESMIRQLNQGGDIHSQCAVDLFPEVAEAVANGSVVIDDAEAHPGIPSVKTKFSTQRQQAKVMNFSIAYGKTERTLAEEMDLPVTDIRDMFTRWNNSKKGVERWKAEIIQQARDTQHATSVLGRHRRFPHIKHRLRKYSGRSERAAVNFVIQGSAADIAMMAMLRVDRDERLRRMGFKIVMQVHDEVILEGPAENATDAVPIVRDLMEHPFADIKPDYRMLINLDVDIATGTNWSDAKP</sequence>